<name>A0A4S2H841_9PROT</name>
<accession>A0A4S2H841</accession>
<keyword evidence="5" id="KW-0949">S-adenosyl-L-methionine</keyword>
<dbReference type="SUPFAM" id="SSF47757">
    <property type="entry name" value="Chemotaxis receptor methyltransferase CheR, N-terminal domain"/>
    <property type="match status" value="1"/>
</dbReference>
<evidence type="ECO:0000256" key="1">
    <source>
        <dbReference type="ARBA" id="ARBA00001541"/>
    </source>
</evidence>
<gene>
    <name evidence="7" type="ORF">E5162_10045</name>
</gene>
<dbReference type="Proteomes" id="UP000305451">
    <property type="component" value="Unassembled WGS sequence"/>
</dbReference>
<comment type="catalytic activity">
    <reaction evidence="1">
        <text>L-glutamyl-[protein] + S-adenosyl-L-methionine = [protein]-L-glutamate 5-O-methyl ester + S-adenosyl-L-homocysteine</text>
        <dbReference type="Rhea" id="RHEA:24452"/>
        <dbReference type="Rhea" id="RHEA-COMP:10208"/>
        <dbReference type="Rhea" id="RHEA-COMP:10311"/>
        <dbReference type="ChEBI" id="CHEBI:29973"/>
        <dbReference type="ChEBI" id="CHEBI:57856"/>
        <dbReference type="ChEBI" id="CHEBI:59789"/>
        <dbReference type="ChEBI" id="CHEBI:82795"/>
        <dbReference type="EC" id="2.1.1.80"/>
    </reaction>
</comment>
<protein>
    <recommendedName>
        <fullName evidence="2">protein-glutamate O-methyltransferase</fullName>
        <ecNumber evidence="2">2.1.1.80</ecNumber>
    </recommendedName>
</protein>
<dbReference type="Pfam" id="PF03705">
    <property type="entry name" value="CheR_N"/>
    <property type="match status" value="1"/>
</dbReference>
<dbReference type="InterPro" id="IPR022641">
    <property type="entry name" value="CheR_N"/>
</dbReference>
<dbReference type="InterPro" id="IPR029063">
    <property type="entry name" value="SAM-dependent_MTases_sf"/>
</dbReference>
<dbReference type="SUPFAM" id="SSF53335">
    <property type="entry name" value="S-adenosyl-L-methionine-dependent methyltransferases"/>
    <property type="match status" value="1"/>
</dbReference>
<dbReference type="InterPro" id="IPR022642">
    <property type="entry name" value="CheR_C"/>
</dbReference>
<dbReference type="SMART" id="SM00138">
    <property type="entry name" value="MeTrc"/>
    <property type="match status" value="1"/>
</dbReference>
<dbReference type="InterPro" id="IPR050903">
    <property type="entry name" value="Bact_Chemotaxis_MeTrfase"/>
</dbReference>
<dbReference type="PRINTS" id="PR00996">
    <property type="entry name" value="CHERMTFRASE"/>
</dbReference>
<organism evidence="7 8">
    <name type="scientific">Marinicauda pacifica</name>
    <dbReference type="NCBI Taxonomy" id="1133559"/>
    <lineage>
        <taxon>Bacteria</taxon>
        <taxon>Pseudomonadati</taxon>
        <taxon>Pseudomonadota</taxon>
        <taxon>Alphaproteobacteria</taxon>
        <taxon>Maricaulales</taxon>
        <taxon>Maricaulaceae</taxon>
        <taxon>Marinicauda</taxon>
    </lineage>
</organism>
<dbReference type="PANTHER" id="PTHR24422:SF21">
    <property type="entry name" value="CHEMOTAXIS PROTEIN METHYLTRANSFERASE 1"/>
    <property type="match status" value="1"/>
</dbReference>
<evidence type="ECO:0000259" key="6">
    <source>
        <dbReference type="PROSITE" id="PS50123"/>
    </source>
</evidence>
<evidence type="ECO:0000256" key="5">
    <source>
        <dbReference type="ARBA" id="ARBA00022691"/>
    </source>
</evidence>
<evidence type="ECO:0000256" key="2">
    <source>
        <dbReference type="ARBA" id="ARBA00012534"/>
    </source>
</evidence>
<dbReference type="GO" id="GO:0008983">
    <property type="term" value="F:protein-glutamate O-methyltransferase activity"/>
    <property type="evidence" value="ECO:0007669"/>
    <property type="project" value="UniProtKB-EC"/>
</dbReference>
<evidence type="ECO:0000256" key="3">
    <source>
        <dbReference type="ARBA" id="ARBA00022603"/>
    </source>
</evidence>
<evidence type="ECO:0000313" key="8">
    <source>
        <dbReference type="Proteomes" id="UP000305451"/>
    </source>
</evidence>
<comment type="caution">
    <text evidence="7">The sequence shown here is derived from an EMBL/GenBank/DDBJ whole genome shotgun (WGS) entry which is preliminary data.</text>
</comment>
<sequence length="273" mass="30427">MLTESKFRFLSEDVKKRSGLMLGPEKGYLVESRLSPLARTEGFASVEALVDQMMRGDAALSARAAEALATHETFFFRDRTPFDVFAETIAPVLKTVLHGRKAKIWCAACSSGQEPYSLAMLLEEMPGLDADIVATDLCNSVLEKARAGLYSQFEVQRGLAIQRLVKHFEQTGDTWRISPRLRQMVRFEVGNLLEDFGKYGKQDVIFCRNVLIYFDIEAKAKILDRLANQLQPHGYLILGAAETVVGLTEALKPVPGQRGLYARPEALEKIKAA</sequence>
<dbReference type="EC" id="2.1.1.80" evidence="2"/>
<proteinExistence type="predicted"/>
<dbReference type="OrthoDB" id="9816309at2"/>
<keyword evidence="3 7" id="KW-0489">Methyltransferase</keyword>
<dbReference type="AlphaFoldDB" id="A0A4S2H841"/>
<evidence type="ECO:0000256" key="4">
    <source>
        <dbReference type="ARBA" id="ARBA00022679"/>
    </source>
</evidence>
<dbReference type="GO" id="GO:0032259">
    <property type="term" value="P:methylation"/>
    <property type="evidence" value="ECO:0007669"/>
    <property type="project" value="UniProtKB-KW"/>
</dbReference>
<dbReference type="Gene3D" id="1.10.155.10">
    <property type="entry name" value="Chemotaxis receptor methyltransferase CheR, N-terminal domain"/>
    <property type="match status" value="1"/>
</dbReference>
<dbReference type="Gene3D" id="3.40.50.150">
    <property type="entry name" value="Vaccinia Virus protein VP39"/>
    <property type="match status" value="1"/>
</dbReference>
<evidence type="ECO:0000313" key="7">
    <source>
        <dbReference type="EMBL" id="TGY92005.1"/>
    </source>
</evidence>
<dbReference type="PANTHER" id="PTHR24422">
    <property type="entry name" value="CHEMOTAXIS PROTEIN METHYLTRANSFERASE"/>
    <property type="match status" value="1"/>
</dbReference>
<dbReference type="Pfam" id="PF01739">
    <property type="entry name" value="CheR"/>
    <property type="match status" value="1"/>
</dbReference>
<dbReference type="InterPro" id="IPR036804">
    <property type="entry name" value="CheR_N_sf"/>
</dbReference>
<feature type="domain" description="CheR-type methyltransferase" evidence="6">
    <location>
        <begin position="1"/>
        <end position="273"/>
    </location>
</feature>
<dbReference type="InterPro" id="IPR000780">
    <property type="entry name" value="CheR_MeTrfase"/>
</dbReference>
<keyword evidence="4 7" id="KW-0808">Transferase</keyword>
<dbReference type="RefSeq" id="WP_135945137.1">
    <property type="nucleotide sequence ID" value="NZ_BMEI01000003.1"/>
</dbReference>
<dbReference type="PROSITE" id="PS50123">
    <property type="entry name" value="CHER"/>
    <property type="match status" value="1"/>
</dbReference>
<reference evidence="7 8" key="1">
    <citation type="journal article" date="2013" name="Int. J. Syst. Evol. Microbiol.">
        <title>Marinicauda pacifica gen. nov., sp. nov., a prosthecate alphaproteobacterium of the family Hyphomonadaceae isolated from deep seawater.</title>
        <authorList>
            <person name="Zhang X.Y."/>
            <person name="Li G.W."/>
            <person name="Wang C.S."/>
            <person name="Zhang Y.J."/>
            <person name="Xu X.W."/>
            <person name="Li H."/>
            <person name="Liu A."/>
            <person name="Liu C."/>
            <person name="Xie B.B."/>
            <person name="Qin Q.L."/>
            <person name="Xu Z."/>
            <person name="Chen X.L."/>
            <person name="Zhou B.C."/>
            <person name="Zhang Y.Z."/>
        </authorList>
    </citation>
    <scope>NUCLEOTIDE SEQUENCE [LARGE SCALE GENOMIC DNA]</scope>
    <source>
        <strain evidence="7 8">P-1 km-3</strain>
    </source>
</reference>
<keyword evidence="8" id="KW-1185">Reference proteome</keyword>
<dbReference type="EMBL" id="SRXV01000003">
    <property type="protein sequence ID" value="TGY92005.1"/>
    <property type="molecule type" value="Genomic_DNA"/>
</dbReference>